<sequence>MSLHHAIERTSAVSHPTTFARPFLTFLYPALLNEPPRRCFSKSSVTRSPRLPRASKQPKRTSTDDDGGSSFFIHALTRAASCPKHAYHLSPTKKAPWLQVPRGGRRHQSTWNKDGNDDDDFAPVPQEQRKKREKYKFKGPIKRVKEFAKAELQALVDYYGPGFESLPEEVNEDNSLLIWNVGDDHQPWPFKNDQDIETVRHLQVLLKDEHTCHDQIYKTYKMLPAPGVVYLTIETIRQLLHHLSVVDRPTPTAMQRFLSVLDDMKTAHIHITRSEWTSAIYFAGRFMGTVHTEQVQDALRLWRDMEKRAGIRGGIVTMNVLFDIAVRAGKYALAETFLQEIKTRNIRFHRHFRVSLIYYYGVMQNSDAVRQTYHDLVAAGEPVDTVVLNAVIAALLRAGEPSAADHVFERMKRLDASKNALFSPDAPFTRLPFNTRIWRGRRALGIHLTTRSRQLARSYASDEEIKELQDQAPVAPDSRTYSLLIRHAARVVGDIDRVIALLREMGYNGVPVEGVTFIVIFHGFCSFGGVRYSSWTRAKLEQSWTEYLDAVSQGLERTWVSRMAVVSALKAFRKCGADKARLMQVWREAREVWKPDDEEAEAVLRVLGGLVRESDGGDGARM</sequence>
<evidence type="ECO:0000313" key="7">
    <source>
        <dbReference type="EMBL" id="CAI6337971.1"/>
    </source>
</evidence>
<evidence type="ECO:0000256" key="3">
    <source>
        <dbReference type="ARBA" id="ARBA00044493"/>
    </source>
</evidence>
<dbReference type="PANTHER" id="PTHR47447:SF23">
    <property type="entry name" value="PENTACOTRIPEPTIDE-REPEAT REGION OF PRORP DOMAIN-CONTAINING PROTEIN"/>
    <property type="match status" value="1"/>
</dbReference>
<feature type="repeat" description="PPR" evidence="5">
    <location>
        <begin position="477"/>
        <end position="512"/>
    </location>
</feature>
<feature type="region of interest" description="Disordered" evidence="6">
    <location>
        <begin position="38"/>
        <end position="68"/>
    </location>
</feature>
<dbReference type="InterPro" id="IPR011990">
    <property type="entry name" value="TPR-like_helical_dom_sf"/>
</dbReference>
<protein>
    <recommendedName>
        <fullName evidence="9">Pentatricopeptide repeat-containing protein</fullName>
    </recommendedName>
</protein>
<reference evidence="7" key="1">
    <citation type="submission" date="2023-01" db="EMBL/GenBank/DDBJ databases">
        <authorList>
            <person name="Van Ghelder C."/>
            <person name="Rancurel C."/>
        </authorList>
    </citation>
    <scope>NUCLEOTIDE SEQUENCE</scope>
    <source>
        <strain evidence="7">CNCM I-4278</strain>
    </source>
</reference>
<dbReference type="EMBL" id="CAOQHR010000008">
    <property type="protein sequence ID" value="CAI6337971.1"/>
    <property type="molecule type" value="Genomic_DNA"/>
</dbReference>
<evidence type="ECO:0000256" key="2">
    <source>
        <dbReference type="ARBA" id="ARBA00022737"/>
    </source>
</evidence>
<dbReference type="NCBIfam" id="TIGR00756">
    <property type="entry name" value="PPR"/>
    <property type="match status" value="1"/>
</dbReference>
<dbReference type="Proteomes" id="UP001152607">
    <property type="component" value="Unassembled WGS sequence"/>
</dbReference>
<comment type="function">
    <text evidence="3">Regulates mitochondrial small subunit maturation by controlling 15S rRNA 5'-end processing. Localizes to the 5' precursor of the 15S rRNA in a position that is subsequently occupied by mS47 in the mature yeast mtSSU. Uses structure and sequence-specific RNA recognition, binding to a single-stranded region of the precursor and specifically recognizing bases -6 to -1. The exchange of Ccm1 for mS47 is coupled to the irreversible removal of precursor rRNA that is accompanied by conformational changes of the mitoribosomal proteins uS5m and mS26. These conformational changes signal completion of 5'-end rRNA processing through protection of the mature 5'-end of the 15S rRNA and stabilization of mS47. The removal of the 5' precursor together with the dissociation of Ccm1 may be catalyzed by the 5'-3' exoribonuclease Pet127. Involved in the specific removal of group I introns in mitochondrial encoded transcripts.</text>
</comment>
<dbReference type="InterPro" id="IPR002885">
    <property type="entry name" value="PPR_rpt"/>
</dbReference>
<proteinExistence type="inferred from homology"/>
<evidence type="ECO:0000256" key="6">
    <source>
        <dbReference type="SAM" id="MobiDB-lite"/>
    </source>
</evidence>
<dbReference type="Pfam" id="PF01535">
    <property type="entry name" value="PPR"/>
    <property type="match status" value="1"/>
</dbReference>
<evidence type="ECO:0000256" key="5">
    <source>
        <dbReference type="PROSITE-ProRule" id="PRU00708"/>
    </source>
</evidence>
<organism evidence="7 8">
    <name type="scientific">Periconia digitata</name>
    <dbReference type="NCBI Taxonomy" id="1303443"/>
    <lineage>
        <taxon>Eukaryota</taxon>
        <taxon>Fungi</taxon>
        <taxon>Dikarya</taxon>
        <taxon>Ascomycota</taxon>
        <taxon>Pezizomycotina</taxon>
        <taxon>Dothideomycetes</taxon>
        <taxon>Pleosporomycetidae</taxon>
        <taxon>Pleosporales</taxon>
        <taxon>Massarineae</taxon>
        <taxon>Periconiaceae</taxon>
        <taxon>Periconia</taxon>
    </lineage>
</organism>
<keyword evidence="2" id="KW-0677">Repeat</keyword>
<evidence type="ECO:0008006" key="9">
    <source>
        <dbReference type="Google" id="ProtNLM"/>
    </source>
</evidence>
<dbReference type="OrthoDB" id="1908178at2759"/>
<comment type="caution">
    <text evidence="7">The sequence shown here is derived from an EMBL/GenBank/DDBJ whole genome shotgun (WGS) entry which is preliminary data.</text>
</comment>
<evidence type="ECO:0000256" key="4">
    <source>
        <dbReference type="ARBA" id="ARBA00044511"/>
    </source>
</evidence>
<dbReference type="PROSITE" id="PS51375">
    <property type="entry name" value="PPR"/>
    <property type="match status" value="2"/>
</dbReference>
<accession>A0A9W4XUC7</accession>
<comment type="subunit">
    <text evidence="4">Binds to mitochondrial small subunit 15S rRNA.</text>
</comment>
<dbReference type="PANTHER" id="PTHR47447">
    <property type="entry name" value="OS03G0856100 PROTEIN"/>
    <property type="match status" value="1"/>
</dbReference>
<gene>
    <name evidence="7" type="ORF">PDIGIT_LOCUS11091</name>
</gene>
<evidence type="ECO:0000313" key="8">
    <source>
        <dbReference type="Proteomes" id="UP001152607"/>
    </source>
</evidence>
<dbReference type="AlphaFoldDB" id="A0A9W4XUC7"/>
<feature type="repeat" description="PPR" evidence="5">
    <location>
        <begin position="384"/>
        <end position="418"/>
    </location>
</feature>
<dbReference type="Gene3D" id="1.25.40.10">
    <property type="entry name" value="Tetratricopeptide repeat domain"/>
    <property type="match status" value="2"/>
</dbReference>
<feature type="region of interest" description="Disordered" evidence="6">
    <location>
        <begin position="93"/>
        <end position="132"/>
    </location>
</feature>
<evidence type="ECO:0000256" key="1">
    <source>
        <dbReference type="ARBA" id="ARBA00006192"/>
    </source>
</evidence>
<name>A0A9W4XUC7_9PLEO</name>
<comment type="similarity">
    <text evidence="1">Belongs to the CCM1 family.</text>
</comment>
<keyword evidence="8" id="KW-1185">Reference proteome</keyword>